<accession>A0A835EBN4</accession>
<keyword evidence="1 2" id="KW-0344">Guanine-nucleotide releasing factor</keyword>
<organism evidence="5 6">
    <name type="scientific">Digitaria exilis</name>
    <dbReference type="NCBI Taxonomy" id="1010633"/>
    <lineage>
        <taxon>Eukaryota</taxon>
        <taxon>Viridiplantae</taxon>
        <taxon>Streptophyta</taxon>
        <taxon>Embryophyta</taxon>
        <taxon>Tracheophyta</taxon>
        <taxon>Spermatophyta</taxon>
        <taxon>Magnoliopsida</taxon>
        <taxon>Liliopsida</taxon>
        <taxon>Poales</taxon>
        <taxon>Poaceae</taxon>
        <taxon>PACMAD clade</taxon>
        <taxon>Panicoideae</taxon>
        <taxon>Panicodae</taxon>
        <taxon>Paniceae</taxon>
        <taxon>Anthephorinae</taxon>
        <taxon>Digitaria</taxon>
    </lineage>
</organism>
<dbReference type="InterPro" id="IPR005512">
    <property type="entry name" value="PRONE_dom"/>
</dbReference>
<feature type="region of interest" description="Disordered" evidence="3">
    <location>
        <begin position="639"/>
        <end position="658"/>
    </location>
</feature>
<feature type="compositionally biased region" description="Polar residues" evidence="3">
    <location>
        <begin position="187"/>
        <end position="207"/>
    </location>
</feature>
<dbReference type="PROSITE" id="PS51334">
    <property type="entry name" value="PRONE"/>
    <property type="match status" value="1"/>
</dbReference>
<evidence type="ECO:0000313" key="5">
    <source>
        <dbReference type="EMBL" id="KAF8671736.1"/>
    </source>
</evidence>
<dbReference type="Pfam" id="PF03759">
    <property type="entry name" value="PRONE"/>
    <property type="match status" value="1"/>
</dbReference>
<dbReference type="InterPro" id="IPR038937">
    <property type="entry name" value="RopGEF"/>
</dbReference>
<gene>
    <name evidence="5" type="ORF">HU200_049857</name>
</gene>
<feature type="region of interest" description="Disordered" evidence="3">
    <location>
        <begin position="182"/>
        <end position="244"/>
    </location>
</feature>
<evidence type="ECO:0000259" key="4">
    <source>
        <dbReference type="PROSITE" id="PS51334"/>
    </source>
</evidence>
<dbReference type="AlphaFoldDB" id="A0A835EBN4"/>
<evidence type="ECO:0000313" key="6">
    <source>
        <dbReference type="Proteomes" id="UP000636709"/>
    </source>
</evidence>
<comment type="caution">
    <text evidence="5">The sequence shown here is derived from an EMBL/GenBank/DDBJ whole genome shotgun (WGS) entry which is preliminary data.</text>
</comment>
<dbReference type="Gene3D" id="1.20.58.1310">
    <property type="entry name" value="PRONE domain, subdomain 2"/>
    <property type="match status" value="1"/>
</dbReference>
<keyword evidence="6" id="KW-1185">Reference proteome</keyword>
<name>A0A835EBN4_9POAL</name>
<proteinExistence type="predicted"/>
<evidence type="ECO:0000256" key="3">
    <source>
        <dbReference type="SAM" id="MobiDB-lite"/>
    </source>
</evidence>
<dbReference type="PANTHER" id="PTHR33101">
    <property type="entry name" value="ROP GUANINE NUCLEOTIDE EXCHANGE FACTOR 1"/>
    <property type="match status" value="1"/>
</dbReference>
<feature type="region of interest" description="Disordered" evidence="3">
    <location>
        <begin position="119"/>
        <end position="160"/>
    </location>
</feature>
<dbReference type="PANTHER" id="PTHR33101:SF65">
    <property type="entry name" value="ROP GUANINE NUCLEOTIDE EXCHANGE FACTOR 10"/>
    <property type="match status" value="1"/>
</dbReference>
<evidence type="ECO:0000256" key="2">
    <source>
        <dbReference type="PROSITE-ProRule" id="PRU00663"/>
    </source>
</evidence>
<dbReference type="GO" id="GO:0005085">
    <property type="term" value="F:guanyl-nucleotide exchange factor activity"/>
    <property type="evidence" value="ECO:0007669"/>
    <property type="project" value="UniProtKB-UniRule"/>
</dbReference>
<feature type="domain" description="PRONE" evidence="4">
    <location>
        <begin position="236"/>
        <end position="578"/>
    </location>
</feature>
<dbReference type="OrthoDB" id="1053009at2759"/>
<sequence length="658" mass="72586">MGGSVVFSRRFSRPPLPLSLLRSSPLTPKLSKGPQQPTTDHRQRHGGGREKRREERRERKNQSSPADMRRTFFSPRGPARIARLVQFQSPPPPSAVVRGISSSPSLSAAAAVGSVRGNARACGGERSWGAEPAGRPGRRRGGASSGSSAAVQDRRRVPRAAHAKLQAVGWVMVRFLRRGHSLDKTGSHSSCDNNSNLLHRTGSNTTADEMHESLTNGAAGTPPLPTAARRPRVRGPGSPATGLPQLDMMKEKFAKLLLGEDMSGTGKGVSSALALSNAVTNLAASVFGEHRKLEPMAPDTKERWKREVGWLLSVTDHIVEFVPTRQTLDNGTVMEVVMSTSQRRDLAMNIPALRKLDAMLIGYMDNFVDQTEFWYEKGGDNKRDDDKWWMPTVKVPSEGLSDVTRKWLQYQKECVNQVLKAAMAINAQVLVEMEIPEIYIESITEDTFDPLEFLAGMDLSTEHKVLDLKNRIEASTVIWKRKMQTKDSKSSWSSIVSFEKREQFEERAETILHLLKLQFPGTPQSQLDISKIQYNRDVGYALLESYSRVLESLAYSVMSRIEDVLGADAAAQNLTASEGGEADDGLDAKEELEKLNEAPGLHDALRLHGLMKRREDGTLDADAEAKLLKKAPSMAPTKKFSYVDSLSSGGMRSPSARH</sequence>
<dbReference type="Gene3D" id="1.20.58.2010">
    <property type="entry name" value="PRONE domain, subdomain 1"/>
    <property type="match status" value="1"/>
</dbReference>
<evidence type="ECO:0000256" key="1">
    <source>
        <dbReference type="ARBA" id="ARBA00022658"/>
    </source>
</evidence>
<dbReference type="EMBL" id="JACEFO010002234">
    <property type="protein sequence ID" value="KAF8671736.1"/>
    <property type="molecule type" value="Genomic_DNA"/>
</dbReference>
<dbReference type="Proteomes" id="UP000636709">
    <property type="component" value="Unassembled WGS sequence"/>
</dbReference>
<feature type="compositionally biased region" description="Basic and acidic residues" evidence="3">
    <location>
        <begin position="47"/>
        <end position="61"/>
    </location>
</feature>
<reference evidence="5" key="1">
    <citation type="submission" date="2020-07" db="EMBL/GenBank/DDBJ databases">
        <title>Genome sequence and genetic diversity analysis of an under-domesticated orphan crop, white fonio (Digitaria exilis).</title>
        <authorList>
            <person name="Bennetzen J.L."/>
            <person name="Chen S."/>
            <person name="Ma X."/>
            <person name="Wang X."/>
            <person name="Yssel A.E.J."/>
            <person name="Chaluvadi S.R."/>
            <person name="Johnson M."/>
            <person name="Gangashetty P."/>
            <person name="Hamidou F."/>
            <person name="Sanogo M.D."/>
            <person name="Zwaenepoel A."/>
            <person name="Wallace J."/>
            <person name="Van De Peer Y."/>
            <person name="Van Deynze A."/>
        </authorList>
    </citation>
    <scope>NUCLEOTIDE SEQUENCE</scope>
    <source>
        <tissue evidence="5">Leaves</tissue>
    </source>
</reference>
<feature type="region of interest" description="Disordered" evidence="3">
    <location>
        <begin position="1"/>
        <end position="74"/>
    </location>
</feature>
<protein>
    <recommendedName>
        <fullName evidence="4">PRONE domain-containing protein</fullName>
    </recommendedName>
</protein>